<dbReference type="Proteomes" id="UP000702544">
    <property type="component" value="Unassembled WGS sequence"/>
</dbReference>
<evidence type="ECO:0000259" key="4">
    <source>
        <dbReference type="Pfam" id="PF00361"/>
    </source>
</evidence>
<evidence type="ECO:0000313" key="5">
    <source>
        <dbReference type="EMBL" id="NIR73655.1"/>
    </source>
</evidence>
<accession>A0AAE4Z4L2</accession>
<dbReference type="AlphaFoldDB" id="A0AAE4Z4L2"/>
<feature type="non-terminal residue" evidence="5">
    <location>
        <position position="1"/>
    </location>
</feature>
<evidence type="ECO:0000256" key="2">
    <source>
        <dbReference type="RuleBase" id="RU000320"/>
    </source>
</evidence>
<dbReference type="GO" id="GO:0015990">
    <property type="term" value="P:electron transport coupled proton transport"/>
    <property type="evidence" value="ECO:0007669"/>
    <property type="project" value="TreeGrafter"/>
</dbReference>
<dbReference type="Pfam" id="PF00361">
    <property type="entry name" value="Proton_antipo_M"/>
    <property type="match status" value="1"/>
</dbReference>
<keyword evidence="3" id="KW-1133">Transmembrane helix</keyword>
<feature type="non-terminal residue" evidence="5">
    <location>
        <position position="53"/>
    </location>
</feature>
<dbReference type="GO" id="GO:0048039">
    <property type="term" value="F:ubiquinone binding"/>
    <property type="evidence" value="ECO:0007669"/>
    <property type="project" value="TreeGrafter"/>
</dbReference>
<evidence type="ECO:0000256" key="3">
    <source>
        <dbReference type="SAM" id="Phobius"/>
    </source>
</evidence>
<feature type="transmembrane region" description="Helical" evidence="3">
    <location>
        <begin position="12"/>
        <end position="34"/>
    </location>
</feature>
<dbReference type="EMBL" id="JAACAK010000005">
    <property type="protein sequence ID" value="NIR73655.1"/>
    <property type="molecule type" value="Genomic_DNA"/>
</dbReference>
<dbReference type="PANTHER" id="PTHR43507:SF1">
    <property type="entry name" value="NADH-UBIQUINONE OXIDOREDUCTASE CHAIN 4"/>
    <property type="match status" value="1"/>
</dbReference>
<comment type="subcellular location">
    <subcellularLocation>
        <location evidence="1">Endomembrane system</location>
        <topology evidence="1">Multi-pass membrane protein</topology>
    </subcellularLocation>
    <subcellularLocation>
        <location evidence="2">Membrane</location>
        <topology evidence="2">Multi-pass membrane protein</topology>
    </subcellularLocation>
</comment>
<organism evidence="5 6">
    <name type="scientific">Candidatus Kutchimonas denitrificans</name>
    <dbReference type="NCBI Taxonomy" id="3056748"/>
    <lineage>
        <taxon>Bacteria</taxon>
        <taxon>Pseudomonadati</taxon>
        <taxon>Gemmatimonadota</taxon>
        <taxon>Gemmatimonadia</taxon>
        <taxon>Candidatus Palauibacterales</taxon>
        <taxon>Candidatus Palauibacteraceae</taxon>
        <taxon>Candidatus Kutchimonas</taxon>
    </lineage>
</organism>
<dbReference type="PANTHER" id="PTHR43507">
    <property type="entry name" value="NADH-UBIQUINONE OXIDOREDUCTASE CHAIN 4"/>
    <property type="match status" value="1"/>
</dbReference>
<dbReference type="GO" id="GO:0003954">
    <property type="term" value="F:NADH dehydrogenase activity"/>
    <property type="evidence" value="ECO:0007669"/>
    <property type="project" value="TreeGrafter"/>
</dbReference>
<gene>
    <name evidence="5" type="ORF">GWO12_00855</name>
</gene>
<keyword evidence="2 3" id="KW-0812">Transmembrane</keyword>
<name>A0AAE4Z4L2_9BACT</name>
<evidence type="ECO:0000256" key="1">
    <source>
        <dbReference type="ARBA" id="ARBA00004127"/>
    </source>
</evidence>
<evidence type="ECO:0000313" key="6">
    <source>
        <dbReference type="Proteomes" id="UP000702544"/>
    </source>
</evidence>
<proteinExistence type="predicted"/>
<dbReference type="GO" id="GO:0016020">
    <property type="term" value="C:membrane"/>
    <property type="evidence" value="ECO:0007669"/>
    <property type="project" value="UniProtKB-SubCell"/>
</dbReference>
<dbReference type="InterPro" id="IPR001750">
    <property type="entry name" value="ND/Mrp_TM"/>
</dbReference>
<dbReference type="PRINTS" id="PR01437">
    <property type="entry name" value="NUOXDRDTASE4"/>
</dbReference>
<keyword evidence="3" id="KW-0472">Membrane</keyword>
<dbReference type="GO" id="GO:0012505">
    <property type="term" value="C:endomembrane system"/>
    <property type="evidence" value="ECO:0007669"/>
    <property type="project" value="UniProtKB-SubCell"/>
</dbReference>
<dbReference type="GO" id="GO:0008137">
    <property type="term" value="F:NADH dehydrogenase (ubiquinone) activity"/>
    <property type="evidence" value="ECO:0007669"/>
    <property type="project" value="InterPro"/>
</dbReference>
<reference evidence="5 6" key="1">
    <citation type="submission" date="2020-01" db="EMBL/GenBank/DDBJ databases">
        <title>Genomes assembled from Gulf of Kutch pelagic sediment metagenomes.</title>
        <authorList>
            <person name="Chandrashekar M."/>
            <person name="Mahajan M.S."/>
            <person name="Dave K.J."/>
            <person name="Vatsa P."/>
            <person name="Nathani N.M."/>
        </authorList>
    </citation>
    <scope>NUCLEOTIDE SEQUENCE [LARGE SCALE GENOMIC DNA]</scope>
    <source>
        <strain evidence="5">KS3-K002</strain>
    </source>
</reference>
<protein>
    <submittedName>
        <fullName evidence="5">Fe-S-binding domain-containing protein</fullName>
    </submittedName>
</protein>
<comment type="caution">
    <text evidence="5">The sequence shown here is derived from an EMBL/GenBank/DDBJ whole genome shotgun (WGS) entry which is preliminary data.</text>
</comment>
<dbReference type="InterPro" id="IPR003918">
    <property type="entry name" value="NADH_UbQ_OxRdtase"/>
</dbReference>
<feature type="domain" description="NADH:quinone oxidoreductase/Mrp antiporter transmembrane" evidence="4">
    <location>
        <begin position="9"/>
        <end position="53"/>
    </location>
</feature>
<sequence>VGIIGVFVALDLFLFYVFWEVMLVPMYFIIGVWGGERRVYAAIKFFLYTAVGS</sequence>
<dbReference type="GO" id="GO:0042773">
    <property type="term" value="P:ATP synthesis coupled electron transport"/>
    <property type="evidence" value="ECO:0007669"/>
    <property type="project" value="InterPro"/>
</dbReference>